<evidence type="ECO:0000256" key="1">
    <source>
        <dbReference type="SAM" id="Phobius"/>
    </source>
</evidence>
<evidence type="ECO:0000313" key="2">
    <source>
        <dbReference type="EMBL" id="PSL41783.1"/>
    </source>
</evidence>
<keyword evidence="1" id="KW-0812">Transmembrane</keyword>
<feature type="transmembrane region" description="Helical" evidence="1">
    <location>
        <begin position="12"/>
        <end position="29"/>
    </location>
</feature>
<comment type="caution">
    <text evidence="2">The sequence shown here is derived from an EMBL/GenBank/DDBJ whole genome shotgun (WGS) entry which is preliminary data.</text>
</comment>
<protein>
    <submittedName>
        <fullName evidence="2">Uncharacterized protein</fullName>
    </submittedName>
</protein>
<accession>A0A2P8H6F5</accession>
<keyword evidence="1" id="KW-0472">Membrane</keyword>
<keyword evidence="1" id="KW-1133">Transmembrane helix</keyword>
<organism evidence="2 3">
    <name type="scientific">Planomicrobium soli</name>
    <dbReference type="NCBI Taxonomy" id="1176648"/>
    <lineage>
        <taxon>Bacteria</taxon>
        <taxon>Bacillati</taxon>
        <taxon>Bacillota</taxon>
        <taxon>Bacilli</taxon>
        <taxon>Bacillales</taxon>
        <taxon>Caryophanaceae</taxon>
        <taxon>Planomicrobium</taxon>
    </lineage>
</organism>
<reference evidence="2 3" key="1">
    <citation type="submission" date="2018-03" db="EMBL/GenBank/DDBJ databases">
        <title>Genomic Encyclopedia of Type Strains, Phase III (KMG-III): the genomes of soil and plant-associated and newly described type strains.</title>
        <authorList>
            <person name="Whitman W."/>
        </authorList>
    </citation>
    <scope>NUCLEOTIDE SEQUENCE [LARGE SCALE GENOMIC DNA]</scope>
    <source>
        <strain evidence="2 3">CGMCC 1.12259</strain>
    </source>
</reference>
<dbReference type="Proteomes" id="UP000242682">
    <property type="component" value="Unassembled WGS sequence"/>
</dbReference>
<sequence>MADYFKWSFNPYLLFLLIVAVFSLVRFKLTIYAEKMVYEILLVNKSIIKKKILPIHINQMKFIRVGWAQKAAIIKVKKGINVRLVVLEPPKAYDHLIEFATIHDIPIAKTKDYLILERMKKFSD</sequence>
<dbReference type="EMBL" id="PYAT01000001">
    <property type="protein sequence ID" value="PSL41783.1"/>
    <property type="molecule type" value="Genomic_DNA"/>
</dbReference>
<proteinExistence type="predicted"/>
<keyword evidence="3" id="KW-1185">Reference proteome</keyword>
<dbReference type="OrthoDB" id="2427324at2"/>
<dbReference type="AlphaFoldDB" id="A0A2P8H6F5"/>
<dbReference type="RefSeq" id="WP_106531593.1">
    <property type="nucleotide sequence ID" value="NZ_PYAT01000001.1"/>
</dbReference>
<name>A0A2P8H6F5_9BACL</name>
<evidence type="ECO:0000313" key="3">
    <source>
        <dbReference type="Proteomes" id="UP000242682"/>
    </source>
</evidence>
<gene>
    <name evidence="2" type="ORF">B0H99_10126</name>
</gene>